<dbReference type="RefSeq" id="WP_054534971.1">
    <property type="nucleotide sequence ID" value="NZ_LGKP01000022.1"/>
</dbReference>
<gene>
    <name evidence="7" type="ORF">SE18_13420</name>
</gene>
<dbReference type="OrthoDB" id="451919at2"/>
<comment type="catalytic activity">
    <reaction evidence="5">
        <text>Endonucleolytic cleavage of DNA to give specific double-stranded fragments with terminal 5'-phosphates.</text>
        <dbReference type="EC" id="3.1.21.4"/>
    </reaction>
</comment>
<dbReference type="Pfam" id="PF09520">
    <property type="entry name" value="RE_TdeIII"/>
    <property type="match status" value="1"/>
</dbReference>
<evidence type="ECO:0000256" key="6">
    <source>
        <dbReference type="ARBA" id="ARBA00093790"/>
    </source>
</evidence>
<organism evidence="7 8">
    <name type="scientific">Herpetosiphon geysericola</name>
    <dbReference type="NCBI Taxonomy" id="70996"/>
    <lineage>
        <taxon>Bacteria</taxon>
        <taxon>Bacillati</taxon>
        <taxon>Chloroflexota</taxon>
        <taxon>Chloroflexia</taxon>
        <taxon>Herpetosiphonales</taxon>
        <taxon>Herpetosiphonaceae</taxon>
        <taxon>Herpetosiphon</taxon>
    </lineage>
</organism>
<name>A0A0P6YL02_9CHLR</name>
<evidence type="ECO:0000313" key="8">
    <source>
        <dbReference type="Proteomes" id="UP000050277"/>
    </source>
</evidence>
<keyword evidence="2" id="KW-0680">Restriction system</keyword>
<keyword evidence="4" id="KW-0378">Hydrolase</keyword>
<evidence type="ECO:0000313" key="7">
    <source>
        <dbReference type="EMBL" id="KPL85908.1"/>
    </source>
</evidence>
<dbReference type="GO" id="GO:0003677">
    <property type="term" value="F:DNA binding"/>
    <property type="evidence" value="ECO:0007669"/>
    <property type="project" value="InterPro"/>
</dbReference>
<evidence type="ECO:0000256" key="3">
    <source>
        <dbReference type="ARBA" id="ARBA00022759"/>
    </source>
</evidence>
<accession>A0A0P6YL02</accession>
<dbReference type="EMBL" id="LGKP01000022">
    <property type="protein sequence ID" value="KPL85908.1"/>
    <property type="molecule type" value="Genomic_DNA"/>
</dbReference>
<evidence type="ECO:0000256" key="2">
    <source>
        <dbReference type="ARBA" id="ARBA00022747"/>
    </source>
</evidence>
<dbReference type="Proteomes" id="UP000050277">
    <property type="component" value="Unassembled WGS sequence"/>
</dbReference>
<dbReference type="EC" id="3.1.21.4" evidence="6"/>
<reference evidence="7 8" key="1">
    <citation type="submission" date="2015-07" db="EMBL/GenBank/DDBJ databases">
        <title>Whole genome sequence of Herpetosiphon geysericola DSM 7119.</title>
        <authorList>
            <person name="Hemp J."/>
            <person name="Ward L.M."/>
            <person name="Pace L.A."/>
            <person name="Fischer W.W."/>
        </authorList>
    </citation>
    <scope>NUCLEOTIDE SEQUENCE [LARGE SCALE GENOMIC DNA]</scope>
    <source>
        <strain evidence="7 8">DSM 7119</strain>
    </source>
</reference>
<evidence type="ECO:0000256" key="1">
    <source>
        <dbReference type="ARBA" id="ARBA00022722"/>
    </source>
</evidence>
<keyword evidence="8" id="KW-1185">Reference proteome</keyword>
<evidence type="ECO:0000256" key="4">
    <source>
        <dbReference type="ARBA" id="ARBA00022801"/>
    </source>
</evidence>
<evidence type="ECO:0000256" key="5">
    <source>
        <dbReference type="ARBA" id="ARBA00093760"/>
    </source>
</evidence>
<comment type="caution">
    <text evidence="7">The sequence shown here is derived from an EMBL/GenBank/DDBJ whole genome shotgun (WGS) entry which is preliminary data.</text>
</comment>
<dbReference type="GO" id="GO:0009307">
    <property type="term" value="P:DNA restriction-modification system"/>
    <property type="evidence" value="ECO:0007669"/>
    <property type="project" value="InterPro"/>
</dbReference>
<dbReference type="AlphaFoldDB" id="A0A0P6YL02"/>
<dbReference type="STRING" id="70996.SE18_13420"/>
<keyword evidence="1" id="KW-0540">Nuclease</keyword>
<sequence length="140" mass="15841">MAINPITRNKIKDYLNGFIDQQLAVYSQRNLREFHDVDSYLAAISSDGDLKPFHASIIPSAIMRLNRFERSLSTGLGSTFEECARLIALDHHAVAIRSYDIQASLDQAVWASIDLLISNIDRNIPSIQLLKCLKNFNQSY</sequence>
<dbReference type="InterPro" id="IPR019045">
    <property type="entry name" value="Restrct_endonuc_II_HinfI"/>
</dbReference>
<keyword evidence="3" id="KW-0255">Endonuclease</keyword>
<dbReference type="GO" id="GO:0009036">
    <property type="term" value="F:type II site-specific deoxyribonuclease activity"/>
    <property type="evidence" value="ECO:0007669"/>
    <property type="project" value="InterPro"/>
</dbReference>
<protein>
    <recommendedName>
        <fullName evidence="6">type II site-specific deoxyribonuclease</fullName>
        <ecNumber evidence="6">3.1.21.4</ecNumber>
    </recommendedName>
</protein>
<proteinExistence type="predicted"/>